<dbReference type="Gene3D" id="3.40.50.1820">
    <property type="entry name" value="alpha/beta hydrolase"/>
    <property type="match status" value="1"/>
</dbReference>
<evidence type="ECO:0000256" key="1">
    <source>
        <dbReference type="SAM" id="MobiDB-lite"/>
    </source>
</evidence>
<dbReference type="GO" id="GO:0016787">
    <property type="term" value="F:hydrolase activity"/>
    <property type="evidence" value="ECO:0007669"/>
    <property type="project" value="UniProtKB-ARBA"/>
</dbReference>
<dbReference type="PANTHER" id="PTHR43689:SF1">
    <property type="entry name" value="ALPHA_BETA-HYDROLASES SUPERFAMILY PROTEIN"/>
    <property type="match status" value="1"/>
</dbReference>
<dbReference type="GO" id="GO:0009941">
    <property type="term" value="C:chloroplast envelope"/>
    <property type="evidence" value="ECO:0007669"/>
    <property type="project" value="TreeGrafter"/>
</dbReference>
<comment type="caution">
    <text evidence="3">The sequence shown here is derived from an EMBL/GenBank/DDBJ whole genome shotgun (WGS) entry which is preliminary data.</text>
</comment>
<dbReference type="InterPro" id="IPR029058">
    <property type="entry name" value="AB_hydrolase_fold"/>
</dbReference>
<feature type="region of interest" description="Disordered" evidence="1">
    <location>
        <begin position="58"/>
        <end position="83"/>
    </location>
</feature>
<accession>A0A4S4EYM0</accession>
<dbReference type="InterPro" id="IPR000073">
    <property type="entry name" value="AB_hydrolase_1"/>
</dbReference>
<feature type="domain" description="AB hydrolase-1" evidence="2">
    <location>
        <begin position="150"/>
        <end position="470"/>
    </location>
</feature>
<dbReference type="Proteomes" id="UP000306102">
    <property type="component" value="Unassembled WGS sequence"/>
</dbReference>
<dbReference type="STRING" id="542762.A0A4S4EYM0"/>
<organism evidence="3 4">
    <name type="scientific">Camellia sinensis var. sinensis</name>
    <name type="common">China tea</name>
    <dbReference type="NCBI Taxonomy" id="542762"/>
    <lineage>
        <taxon>Eukaryota</taxon>
        <taxon>Viridiplantae</taxon>
        <taxon>Streptophyta</taxon>
        <taxon>Embryophyta</taxon>
        <taxon>Tracheophyta</taxon>
        <taxon>Spermatophyta</taxon>
        <taxon>Magnoliopsida</taxon>
        <taxon>eudicotyledons</taxon>
        <taxon>Gunneridae</taxon>
        <taxon>Pentapetalae</taxon>
        <taxon>asterids</taxon>
        <taxon>Ericales</taxon>
        <taxon>Theaceae</taxon>
        <taxon>Camellia</taxon>
    </lineage>
</organism>
<sequence>MTSVGFVTIHQFLFLTRSPLPKFPISQTHFLLFQSTKLSLDPKRVNLVSLSMVASASSSASVGGGSGAEYSEQLLGGKPKQRKRRIAGVDQDELLDPKLLADPDSFFCEFKGVQIHHKVCDAESHAQNLLQDESSSRILSQTKKIGLPMILFHGFGASLFSWHRVMKPLARVTGSKVLAFDRPAFGLTSRVNLSEHSSPRSEDKKPLNPYSMVFSVLATLYFIEFLAAEKVVLVGHSAGSIVAVDTYFEAPGRVAALILVAPAILAPLISRNVVKENQSRRDVQRQEDGSNLNIQRNPFIGLWNTVSTFSKYILQAVMRLVNGMGAMFNTLYKKALSAILRSALAVMLIRMVIDKFGVAAVRNSWYDSTRVTEHVVYGYTKPLRAKGWDKALVEYTAAMLTDSSSESKPPLTNRLNEISCPVLVVTGDSDRLVPSWNAERLSRAIPGSCLEVIKNCGHLPHEEKAEEFVSIVDKFLHRVFGGSQEQCLQAAT</sequence>
<gene>
    <name evidence="3" type="ORF">TEA_025233</name>
</gene>
<dbReference type="Pfam" id="PF12697">
    <property type="entry name" value="Abhydrolase_6"/>
    <property type="match status" value="1"/>
</dbReference>
<evidence type="ECO:0000259" key="2">
    <source>
        <dbReference type="Pfam" id="PF12697"/>
    </source>
</evidence>
<dbReference type="SUPFAM" id="SSF53474">
    <property type="entry name" value="alpha/beta-Hydrolases"/>
    <property type="match status" value="1"/>
</dbReference>
<dbReference type="AlphaFoldDB" id="A0A4S4EYM0"/>
<dbReference type="PANTHER" id="PTHR43689">
    <property type="entry name" value="HYDROLASE"/>
    <property type="match status" value="1"/>
</dbReference>
<keyword evidence="4" id="KW-1185">Reference proteome</keyword>
<name>A0A4S4EYM0_CAMSN</name>
<dbReference type="EMBL" id="SDRB02000953">
    <property type="protein sequence ID" value="THG22183.1"/>
    <property type="molecule type" value="Genomic_DNA"/>
</dbReference>
<reference evidence="3 4" key="1">
    <citation type="journal article" date="2018" name="Proc. Natl. Acad. Sci. U.S.A.">
        <title>Draft genome sequence of Camellia sinensis var. sinensis provides insights into the evolution of the tea genome and tea quality.</title>
        <authorList>
            <person name="Wei C."/>
            <person name="Yang H."/>
            <person name="Wang S."/>
            <person name="Zhao J."/>
            <person name="Liu C."/>
            <person name="Gao L."/>
            <person name="Xia E."/>
            <person name="Lu Y."/>
            <person name="Tai Y."/>
            <person name="She G."/>
            <person name="Sun J."/>
            <person name="Cao H."/>
            <person name="Tong W."/>
            <person name="Gao Q."/>
            <person name="Li Y."/>
            <person name="Deng W."/>
            <person name="Jiang X."/>
            <person name="Wang W."/>
            <person name="Chen Q."/>
            <person name="Zhang S."/>
            <person name="Li H."/>
            <person name="Wu J."/>
            <person name="Wang P."/>
            <person name="Li P."/>
            <person name="Shi C."/>
            <person name="Zheng F."/>
            <person name="Jian J."/>
            <person name="Huang B."/>
            <person name="Shan D."/>
            <person name="Shi M."/>
            <person name="Fang C."/>
            <person name="Yue Y."/>
            <person name="Li F."/>
            <person name="Li D."/>
            <person name="Wei S."/>
            <person name="Han B."/>
            <person name="Jiang C."/>
            <person name="Yin Y."/>
            <person name="Xia T."/>
            <person name="Zhang Z."/>
            <person name="Bennetzen J.L."/>
            <person name="Zhao S."/>
            <person name="Wan X."/>
        </authorList>
    </citation>
    <scope>NUCLEOTIDE SEQUENCE [LARGE SCALE GENOMIC DNA]</scope>
    <source>
        <strain evidence="4">cv. Shuchazao</strain>
        <tissue evidence="3">Leaf</tissue>
    </source>
</reference>
<evidence type="ECO:0000313" key="4">
    <source>
        <dbReference type="Proteomes" id="UP000306102"/>
    </source>
</evidence>
<proteinExistence type="predicted"/>
<evidence type="ECO:0000313" key="3">
    <source>
        <dbReference type="EMBL" id="THG22183.1"/>
    </source>
</evidence>
<protein>
    <recommendedName>
        <fullName evidence="2">AB hydrolase-1 domain-containing protein</fullName>
    </recommendedName>
</protein>